<dbReference type="PANTHER" id="PTHR32166">
    <property type="entry name" value="OSJNBA0013A04.12 PROTEIN"/>
    <property type="match status" value="1"/>
</dbReference>
<dbReference type="InterPro" id="IPR012337">
    <property type="entry name" value="RNaseH-like_sf"/>
</dbReference>
<organism evidence="4 5">
    <name type="scientific">Musa troglodytarum</name>
    <name type="common">fe'i banana</name>
    <dbReference type="NCBI Taxonomy" id="320322"/>
    <lineage>
        <taxon>Eukaryota</taxon>
        <taxon>Viridiplantae</taxon>
        <taxon>Streptophyta</taxon>
        <taxon>Embryophyta</taxon>
        <taxon>Tracheophyta</taxon>
        <taxon>Spermatophyta</taxon>
        <taxon>Magnoliopsida</taxon>
        <taxon>Liliopsida</taxon>
        <taxon>Zingiberales</taxon>
        <taxon>Musaceae</taxon>
        <taxon>Musa</taxon>
    </lineage>
</organism>
<keyword evidence="2" id="KW-0812">Transmembrane</keyword>
<dbReference type="OrthoDB" id="1741262at2759"/>
<dbReference type="Proteomes" id="UP001055439">
    <property type="component" value="Chromosome 5"/>
</dbReference>
<evidence type="ECO:0000256" key="1">
    <source>
        <dbReference type="SAM" id="MobiDB-lite"/>
    </source>
</evidence>
<proteinExistence type="predicted"/>
<dbReference type="Pfam" id="PF04937">
    <property type="entry name" value="DUF659"/>
    <property type="match status" value="1"/>
</dbReference>
<feature type="region of interest" description="Disordered" evidence="1">
    <location>
        <begin position="29"/>
        <end position="56"/>
    </location>
</feature>
<accession>A0A9E7FYC0</accession>
<dbReference type="SUPFAM" id="SSF53098">
    <property type="entry name" value="Ribonuclease H-like"/>
    <property type="match status" value="1"/>
</dbReference>
<dbReference type="AlphaFoldDB" id="A0A9E7FYC0"/>
<sequence length="869" mass="97127">MCTSPQVQNRRPGSTRDAITLSAAHDFRGPHQTAVIDRQRSASRPSEGHESQSSPRRLTRISRRIIFLLSVSVSFLTLSLSTPTNPISSVFWGQKNPVPFVESASSSAAGIPDSGLNFAWLNRDPNPTEPDSRPAALRPESSSSPSPLASPLMDGMTSICSGWKYRGLFLGVMSTSTSGDTIEEHGTPIDEEKKRVQCKYCAKEVGGFSRLKHHLAAVGSDVTACIKVPAVVKVGMRNALLEKKKERLLKEVGRIEHPELPLKRKFSPASSEQRRCQPKLAPMTGSAEGNGGTEISVGESSSINNFCPKQSLEKGMNTLDPQSAETANRSTPRSFIGENIYEVVKEEVKDEAAWHAARCIGRFFFEAGIDTANIKLPSFQGMVNAVIGCGTGYKVPTYDELKGRILHEEITEVIKHVEDVKQSWGRTGCSILLDGWIDQKGRSLIIFLVNCPLGTIFLRSVDASNAVEDPDTLFLLICDVIEEVGVEYVVQVVAHETSDCMEATGKRIMEKYRSIFWTLCADYCINIILEKIQALDYVNKLLSDAKAITRFIYSNALTLKLMKKHMRGNDLVRTSNLESVAPFATLQNMVAERENLLSIFNSPIWNTSDLASNTKGKNISKLVQNSSFWAAAVDVLKVTNPLIGILHQISGRDRSPMGFLYDSIDRAKEQIKKNLGSEEARYSHIWSLIDDIWDNYLHSPLHSAAYFLNPSLFYSSDFYVDAEVTNGLLYCIVKMTKDQRDQELVVLQLDEYREGKGEFSGEAAVGQRTKVSPDMWWSLHGCQCPELQRLAVKILSQNCYGASRYMLRKAISEQLHAEARNLMEQQQFCDMVFVHYNRRLWHSPSSLKQEVEFVQEDLKPSEEWIVDNN</sequence>
<dbReference type="EMBL" id="CP097507">
    <property type="protein sequence ID" value="URE04694.1"/>
    <property type="molecule type" value="Genomic_DNA"/>
</dbReference>
<dbReference type="InterPro" id="IPR007021">
    <property type="entry name" value="DUF659"/>
</dbReference>
<feature type="domain" description="DUF659" evidence="3">
    <location>
        <begin position="396"/>
        <end position="548"/>
    </location>
</feature>
<keyword evidence="2" id="KW-1133">Transmembrane helix</keyword>
<keyword evidence="2" id="KW-0472">Membrane</keyword>
<name>A0A9E7FYC0_9LILI</name>
<feature type="region of interest" description="Disordered" evidence="1">
    <location>
        <begin position="119"/>
        <end position="150"/>
    </location>
</feature>
<evidence type="ECO:0000313" key="4">
    <source>
        <dbReference type="EMBL" id="URE04694.1"/>
    </source>
</evidence>
<evidence type="ECO:0000259" key="3">
    <source>
        <dbReference type="Pfam" id="PF04937"/>
    </source>
</evidence>
<feature type="compositionally biased region" description="Low complexity" evidence="1">
    <location>
        <begin position="133"/>
        <end position="150"/>
    </location>
</feature>
<evidence type="ECO:0000256" key="2">
    <source>
        <dbReference type="SAM" id="Phobius"/>
    </source>
</evidence>
<reference evidence="4" key="1">
    <citation type="submission" date="2022-05" db="EMBL/GenBank/DDBJ databases">
        <title>The Musa troglodytarum L. genome provides insights into the mechanism of non-climacteric behaviour and enrichment of carotenoids.</title>
        <authorList>
            <person name="Wang J."/>
        </authorList>
    </citation>
    <scope>NUCLEOTIDE SEQUENCE</scope>
    <source>
        <tissue evidence="4">Leaf</tissue>
    </source>
</reference>
<evidence type="ECO:0000313" key="5">
    <source>
        <dbReference type="Proteomes" id="UP001055439"/>
    </source>
</evidence>
<protein>
    <recommendedName>
        <fullName evidence="3">DUF659 domain-containing protein</fullName>
    </recommendedName>
</protein>
<feature type="region of interest" description="Disordered" evidence="1">
    <location>
        <begin position="264"/>
        <end position="301"/>
    </location>
</feature>
<feature type="transmembrane region" description="Helical" evidence="2">
    <location>
        <begin position="65"/>
        <end position="82"/>
    </location>
</feature>
<keyword evidence="5" id="KW-1185">Reference proteome</keyword>
<dbReference type="PANTHER" id="PTHR32166:SF63">
    <property type="entry name" value="HAT TRANSPOSON SUPERFAMILY PROTEIN"/>
    <property type="match status" value="1"/>
</dbReference>
<gene>
    <name evidence="4" type="ORF">MUK42_36085</name>
</gene>